<sequence>MEIGKPMPLLSNKGKSFQGSIVLGKGFILTTEEAENLIKNDPRNKDVIFPYLNGDDLNNDSEQKPSRWVINFFDWDEEKARTYPDCYQIIEKLVKPERQRWKIDNEGNEIVGTYALRKPLPQKWWIYGEKRPALYNAISELDQVMVLNRHAKHLLISICKNNIVFSEATVVFALNSFSNFSILSSSIHDVWAWKNSSTMGTSTLRYSGTNAFETFPFSSISSDLLNSLGSKLHQIRLKIMKENKIGLTELQNKFHDININNEAEIYYHIKELRELYRAIDNEIIKLYKWTDIDLKHDFYELDHLPENDRLRFTIYPKARKEILKRLLIINLRQYAEESKTNVIHTKNNKKLQKVSKIKTSSSILFPED</sequence>
<name>A0ABW9ZE02_9FLAO</name>
<evidence type="ECO:0000313" key="2">
    <source>
        <dbReference type="Proteomes" id="UP000798602"/>
    </source>
</evidence>
<dbReference type="EMBL" id="JAABLM010000018">
    <property type="protein sequence ID" value="NBL65974.1"/>
    <property type="molecule type" value="Genomic_DNA"/>
</dbReference>
<keyword evidence="2" id="KW-1185">Reference proteome</keyword>
<accession>A0ABW9ZE02</accession>
<dbReference type="RefSeq" id="WP_166537794.1">
    <property type="nucleotide sequence ID" value="NZ_JAABLM010000018.1"/>
</dbReference>
<organism evidence="1 2">
    <name type="scientific">Flavobacterium ichthyis</name>
    <dbReference type="NCBI Taxonomy" id="2698827"/>
    <lineage>
        <taxon>Bacteria</taxon>
        <taxon>Pseudomonadati</taxon>
        <taxon>Bacteroidota</taxon>
        <taxon>Flavobacteriia</taxon>
        <taxon>Flavobacteriales</taxon>
        <taxon>Flavobacteriaceae</taxon>
        <taxon>Flavobacterium</taxon>
    </lineage>
</organism>
<reference evidence="2" key="1">
    <citation type="submission" date="2020-01" db="EMBL/GenBank/DDBJ databases">
        <title>Sphingomonas sp. strain CSW-10.</title>
        <authorList>
            <person name="Chen W.-M."/>
        </authorList>
    </citation>
    <scope>NUCLEOTIDE SEQUENCE [LARGE SCALE GENOMIC DNA]</scope>
    <source>
        <strain evidence="2">NST-5</strain>
    </source>
</reference>
<gene>
    <name evidence="1" type="ORF">GV828_12265</name>
</gene>
<dbReference type="Proteomes" id="UP000798602">
    <property type="component" value="Unassembled WGS sequence"/>
</dbReference>
<evidence type="ECO:0000313" key="1">
    <source>
        <dbReference type="EMBL" id="NBL65974.1"/>
    </source>
</evidence>
<proteinExistence type="predicted"/>
<protein>
    <submittedName>
        <fullName evidence="1">Uncharacterized protein</fullName>
    </submittedName>
</protein>
<comment type="caution">
    <text evidence="1">The sequence shown here is derived from an EMBL/GenBank/DDBJ whole genome shotgun (WGS) entry which is preliminary data.</text>
</comment>